<dbReference type="OrthoDB" id="10583398at2759"/>
<dbReference type="Proteomes" id="UP000828251">
    <property type="component" value="Unassembled WGS sequence"/>
</dbReference>
<protein>
    <submittedName>
        <fullName evidence="1">Uncharacterized protein</fullName>
    </submittedName>
</protein>
<accession>A0A9D3V8R3</accession>
<comment type="caution">
    <text evidence="1">The sequence shown here is derived from an EMBL/GenBank/DDBJ whole genome shotgun (WGS) entry which is preliminary data.</text>
</comment>
<dbReference type="EMBL" id="JAIQCV010000008">
    <property type="protein sequence ID" value="KAH1072958.1"/>
    <property type="molecule type" value="Genomic_DNA"/>
</dbReference>
<reference evidence="1 2" key="1">
    <citation type="journal article" date="2021" name="Plant Biotechnol. J.">
        <title>Multi-omics assisted identification of the key and species-specific regulatory components of drought-tolerant mechanisms in Gossypium stocksii.</title>
        <authorList>
            <person name="Yu D."/>
            <person name="Ke L."/>
            <person name="Zhang D."/>
            <person name="Wu Y."/>
            <person name="Sun Y."/>
            <person name="Mei J."/>
            <person name="Sun J."/>
            <person name="Sun Y."/>
        </authorList>
    </citation>
    <scope>NUCLEOTIDE SEQUENCE [LARGE SCALE GENOMIC DNA]</scope>
    <source>
        <strain evidence="2">cv. E1</strain>
        <tissue evidence="1">Leaf</tissue>
    </source>
</reference>
<evidence type="ECO:0000313" key="2">
    <source>
        <dbReference type="Proteomes" id="UP000828251"/>
    </source>
</evidence>
<evidence type="ECO:0000313" key="1">
    <source>
        <dbReference type="EMBL" id="KAH1072958.1"/>
    </source>
</evidence>
<keyword evidence="2" id="KW-1185">Reference proteome</keyword>
<organism evidence="1 2">
    <name type="scientific">Gossypium stocksii</name>
    <dbReference type="NCBI Taxonomy" id="47602"/>
    <lineage>
        <taxon>Eukaryota</taxon>
        <taxon>Viridiplantae</taxon>
        <taxon>Streptophyta</taxon>
        <taxon>Embryophyta</taxon>
        <taxon>Tracheophyta</taxon>
        <taxon>Spermatophyta</taxon>
        <taxon>Magnoliopsida</taxon>
        <taxon>eudicotyledons</taxon>
        <taxon>Gunneridae</taxon>
        <taxon>Pentapetalae</taxon>
        <taxon>rosids</taxon>
        <taxon>malvids</taxon>
        <taxon>Malvales</taxon>
        <taxon>Malvaceae</taxon>
        <taxon>Malvoideae</taxon>
        <taxon>Gossypium</taxon>
    </lineage>
</organism>
<gene>
    <name evidence="1" type="ORF">J1N35_025286</name>
</gene>
<proteinExistence type="predicted"/>
<name>A0A9D3V8R3_9ROSI</name>
<sequence>MEQVNATSEVHLKHFPSVFNFDLPLAWQEHKSPFRVLKGVSRRAYKPKLARILKVNPVFNVGMPKPICDDRSQGKCFEERNYSTERLVQKRLRHLEIYKANQTSVIPRIQQGYDNGWGNVTGYGSNPVTNVQRASYGGQLFKWGSFDPLELARFMEHVDKPIYLKPRWPIKAL</sequence>
<dbReference type="AlphaFoldDB" id="A0A9D3V8R3"/>